<organism evidence="1 2">
    <name type="scientific">Phaseolus angularis</name>
    <name type="common">Azuki bean</name>
    <name type="synonym">Vigna angularis</name>
    <dbReference type="NCBI Taxonomy" id="3914"/>
    <lineage>
        <taxon>Eukaryota</taxon>
        <taxon>Viridiplantae</taxon>
        <taxon>Streptophyta</taxon>
        <taxon>Embryophyta</taxon>
        <taxon>Tracheophyta</taxon>
        <taxon>Spermatophyta</taxon>
        <taxon>Magnoliopsida</taxon>
        <taxon>eudicotyledons</taxon>
        <taxon>Gunneridae</taxon>
        <taxon>Pentapetalae</taxon>
        <taxon>rosids</taxon>
        <taxon>fabids</taxon>
        <taxon>Fabales</taxon>
        <taxon>Fabaceae</taxon>
        <taxon>Papilionoideae</taxon>
        <taxon>50 kb inversion clade</taxon>
        <taxon>NPAAA clade</taxon>
        <taxon>indigoferoid/millettioid clade</taxon>
        <taxon>Phaseoleae</taxon>
        <taxon>Vigna</taxon>
    </lineage>
</organism>
<sequence length="71" mass="8006">MGLVGVSPMIYLKVRSISNATIVVRGGMSRKNVGTGRVEERTLRHQPHKVVWQIPQRMKIFCEKEGRSGKS</sequence>
<name>A0A0L9V5J4_PHAAN</name>
<evidence type="ECO:0000313" key="1">
    <source>
        <dbReference type="EMBL" id="KOM50330.1"/>
    </source>
</evidence>
<reference evidence="2" key="1">
    <citation type="journal article" date="2015" name="Proc. Natl. Acad. Sci. U.S.A.">
        <title>Genome sequencing of adzuki bean (Vigna angularis) provides insight into high starch and low fat accumulation and domestication.</title>
        <authorList>
            <person name="Yang K."/>
            <person name="Tian Z."/>
            <person name="Chen C."/>
            <person name="Luo L."/>
            <person name="Zhao B."/>
            <person name="Wang Z."/>
            <person name="Yu L."/>
            <person name="Li Y."/>
            <person name="Sun Y."/>
            <person name="Li W."/>
            <person name="Chen Y."/>
            <person name="Li Y."/>
            <person name="Zhang Y."/>
            <person name="Ai D."/>
            <person name="Zhao J."/>
            <person name="Shang C."/>
            <person name="Ma Y."/>
            <person name="Wu B."/>
            <person name="Wang M."/>
            <person name="Gao L."/>
            <person name="Sun D."/>
            <person name="Zhang P."/>
            <person name="Guo F."/>
            <person name="Wang W."/>
            <person name="Li Y."/>
            <person name="Wang J."/>
            <person name="Varshney R.K."/>
            <person name="Wang J."/>
            <person name="Ling H.Q."/>
            <person name="Wan P."/>
        </authorList>
    </citation>
    <scope>NUCLEOTIDE SEQUENCE</scope>
    <source>
        <strain evidence="2">cv. Jingnong 6</strain>
    </source>
</reference>
<evidence type="ECO:0000313" key="2">
    <source>
        <dbReference type="Proteomes" id="UP000053144"/>
    </source>
</evidence>
<dbReference type="AlphaFoldDB" id="A0A0L9V5J4"/>
<dbReference type="Gramene" id="KOM50330">
    <property type="protein sequence ID" value="KOM50330"/>
    <property type="gene ID" value="LR48_Vigan08g115700"/>
</dbReference>
<accession>A0A0L9V5J4</accession>
<protein>
    <submittedName>
        <fullName evidence="1">Uncharacterized protein</fullName>
    </submittedName>
</protein>
<proteinExistence type="predicted"/>
<dbReference type="Proteomes" id="UP000053144">
    <property type="component" value="Chromosome 8"/>
</dbReference>
<dbReference type="EMBL" id="CM003378">
    <property type="protein sequence ID" value="KOM50330.1"/>
    <property type="molecule type" value="Genomic_DNA"/>
</dbReference>
<gene>
    <name evidence="1" type="ORF">LR48_Vigan08g115700</name>
</gene>